<accession>A0A256G9D9</accession>
<protein>
    <submittedName>
        <fullName evidence="1">Uncharacterized protein</fullName>
    </submittedName>
</protein>
<name>A0A256G9D9_9HYPH</name>
<dbReference type="AlphaFoldDB" id="A0A256G9D9"/>
<dbReference type="EMBL" id="NNRM01000038">
    <property type="protein sequence ID" value="OYR23747.1"/>
    <property type="molecule type" value="Genomic_DNA"/>
</dbReference>
<organism evidence="1 2">
    <name type="scientific">Brucella pseudogrignonensis</name>
    <dbReference type="NCBI Taxonomy" id="419475"/>
    <lineage>
        <taxon>Bacteria</taxon>
        <taxon>Pseudomonadati</taxon>
        <taxon>Pseudomonadota</taxon>
        <taxon>Alphaproteobacteria</taxon>
        <taxon>Hyphomicrobiales</taxon>
        <taxon>Brucellaceae</taxon>
        <taxon>Brucella/Ochrobactrum group</taxon>
        <taxon>Brucella</taxon>
    </lineage>
</organism>
<evidence type="ECO:0000313" key="2">
    <source>
        <dbReference type="Proteomes" id="UP000216188"/>
    </source>
</evidence>
<dbReference type="Proteomes" id="UP000216188">
    <property type="component" value="Unassembled WGS sequence"/>
</dbReference>
<evidence type="ECO:0000313" key="1">
    <source>
        <dbReference type="EMBL" id="OYR23747.1"/>
    </source>
</evidence>
<proteinExistence type="predicted"/>
<sequence>MFGDEGKQRQWRAYAASLELDAVSLESIIERVWELVGPSCARIVARSENEA</sequence>
<comment type="caution">
    <text evidence="1">The sequence shown here is derived from an EMBL/GenBank/DDBJ whole genome shotgun (WGS) entry which is preliminary data.</text>
</comment>
<gene>
    <name evidence="1" type="ORF">CEV34_3349</name>
</gene>
<reference evidence="1 2" key="1">
    <citation type="submission" date="2017-07" db="EMBL/GenBank/DDBJ databases">
        <title>Phylogenetic study on the rhizospheric bacterium Ochrobactrum sp. A44.</title>
        <authorList>
            <person name="Krzyzanowska D.M."/>
            <person name="Ossowicki A."/>
            <person name="Rajewska M."/>
            <person name="Maciag T."/>
            <person name="Kaczynski Z."/>
            <person name="Czerwicka M."/>
            <person name="Jafra S."/>
        </authorList>
    </citation>
    <scope>NUCLEOTIDE SEQUENCE [LARGE SCALE GENOMIC DNA]</scope>
    <source>
        <strain evidence="1 2">CCUG 30717</strain>
    </source>
</reference>
<keyword evidence="2" id="KW-1185">Reference proteome</keyword>